<dbReference type="InterPro" id="IPR024764">
    <property type="entry name" value="TFIIIC_Znf"/>
</dbReference>
<evidence type="ECO:0000313" key="3">
    <source>
        <dbReference type="EMBL" id="KAH7328089.1"/>
    </source>
</evidence>
<feature type="domain" description="Transcription factor IIIC putative zinc-finger" evidence="2">
    <location>
        <begin position="603"/>
        <end position="688"/>
    </location>
</feature>
<protein>
    <recommendedName>
        <fullName evidence="5">Transcription factor IIIC 90kDa subunit N-terminal domain-containing protein</fullName>
    </recommendedName>
</protein>
<evidence type="ECO:0000313" key="4">
    <source>
        <dbReference type="Proteomes" id="UP000813444"/>
    </source>
</evidence>
<organism evidence="3 4">
    <name type="scientific">Stachybotrys elegans</name>
    <dbReference type="NCBI Taxonomy" id="80388"/>
    <lineage>
        <taxon>Eukaryota</taxon>
        <taxon>Fungi</taxon>
        <taxon>Dikarya</taxon>
        <taxon>Ascomycota</taxon>
        <taxon>Pezizomycotina</taxon>
        <taxon>Sordariomycetes</taxon>
        <taxon>Hypocreomycetidae</taxon>
        <taxon>Hypocreales</taxon>
        <taxon>Stachybotryaceae</taxon>
        <taxon>Stachybotrys</taxon>
    </lineage>
</organism>
<dbReference type="Proteomes" id="UP000813444">
    <property type="component" value="Unassembled WGS sequence"/>
</dbReference>
<name>A0A8K0T6P1_9HYPO</name>
<evidence type="ECO:0000259" key="2">
    <source>
        <dbReference type="Pfam" id="PF12660"/>
    </source>
</evidence>
<dbReference type="Pfam" id="PF12660">
    <property type="entry name" value="zf-TFIIIC"/>
    <property type="match status" value="1"/>
</dbReference>
<evidence type="ECO:0008006" key="5">
    <source>
        <dbReference type="Google" id="ProtNLM"/>
    </source>
</evidence>
<dbReference type="InterPro" id="IPR024761">
    <property type="entry name" value="TFIIIC_delta_N"/>
</dbReference>
<gene>
    <name evidence="3" type="ORF">B0I35DRAFT_472839</name>
</gene>
<comment type="caution">
    <text evidence="3">The sequence shown here is derived from an EMBL/GenBank/DDBJ whole genome shotgun (WGS) entry which is preliminary data.</text>
</comment>
<accession>A0A8K0T6P1</accession>
<dbReference type="OrthoDB" id="192611at2759"/>
<evidence type="ECO:0000259" key="1">
    <source>
        <dbReference type="Pfam" id="PF12657"/>
    </source>
</evidence>
<dbReference type="EMBL" id="JAGPNK010000001">
    <property type="protein sequence ID" value="KAH7328089.1"/>
    <property type="molecule type" value="Genomic_DNA"/>
</dbReference>
<feature type="domain" description="Transcription factor IIIC 90kDa subunit N-terminal" evidence="1">
    <location>
        <begin position="26"/>
        <end position="524"/>
    </location>
</feature>
<dbReference type="Pfam" id="PF12657">
    <property type="entry name" value="TFIIIC_delta"/>
    <property type="match status" value="1"/>
</dbReference>
<keyword evidence="4" id="KW-1185">Reference proteome</keyword>
<proteinExistence type="predicted"/>
<sequence>MEQSNVRYLKTLLLKSRPVSPHALAWSCDAEIAVATDDTLYIFFPEYPKLGKDGESNDADFGQHQFTLSFRASGVVKPDPAINAQLCADAGVKIPGVRVGGDTSFHGVGGGAITGRGGSTSQFVALAWSPNGLGCCLRPILSVLLTNGCLVMMGEHIEPRSTMNSSLRGRSFKCWKMLWGLGARLPVPDARRERGYRTVNDRICSFAWAREVYPGRALLAYMNDRSEVVVVSVRFEPKGSMDGDAIWQVQEMARFNGSGPHSEEDYLDPDFVPHGTAFALKWSPWLVGDHGRTATLAYVAKNYVGFRRVTISGIWERGHAPEVAVDEQDATSICLSLSPDAFVEWEDAIWTENGGPVGRGIIATPFAAKPFQVAMAGELHEPPTAHTTLECSTLYPPEEDVSVNPITSLVIHRPDPLDKPDAPLYSLTRLSATGTNREWYETSLPETTPLPQWVDEIGQQTTQLLPRVKAMAGAYSDSESDSDLDEDEDEKMVDLDSTLHVHPYRYRIWGMASSPGDGCTAVLASKYNTQHQERAGAVRVMFGWPVLEDGAQRRAIPGLTTEGRLWEWLYGRGADIPGLARRADGLHSQLSPPCALFKDVIPTQRCELCHTGLRVVGTEACCENGHSFATCATTGLAIMRPSISRICAVCGLRCLNVSEQARIARLHLGEGVVLESSGEVCGRCGGKFVA</sequence>
<dbReference type="AlphaFoldDB" id="A0A8K0T6P1"/>
<reference evidence="3" key="1">
    <citation type="journal article" date="2021" name="Nat. Commun.">
        <title>Genetic determinants of endophytism in the Arabidopsis root mycobiome.</title>
        <authorList>
            <person name="Mesny F."/>
            <person name="Miyauchi S."/>
            <person name="Thiergart T."/>
            <person name="Pickel B."/>
            <person name="Atanasova L."/>
            <person name="Karlsson M."/>
            <person name="Huettel B."/>
            <person name="Barry K.W."/>
            <person name="Haridas S."/>
            <person name="Chen C."/>
            <person name="Bauer D."/>
            <person name="Andreopoulos W."/>
            <person name="Pangilinan J."/>
            <person name="LaButti K."/>
            <person name="Riley R."/>
            <person name="Lipzen A."/>
            <person name="Clum A."/>
            <person name="Drula E."/>
            <person name="Henrissat B."/>
            <person name="Kohler A."/>
            <person name="Grigoriev I.V."/>
            <person name="Martin F.M."/>
            <person name="Hacquard S."/>
        </authorList>
    </citation>
    <scope>NUCLEOTIDE SEQUENCE</scope>
    <source>
        <strain evidence="3">MPI-CAGE-CH-0235</strain>
    </source>
</reference>